<dbReference type="EMBL" id="CP018477">
    <property type="protein sequence ID" value="ASV74150.1"/>
    <property type="molecule type" value="Genomic_DNA"/>
</dbReference>
<dbReference type="KEGG" id="ttf:THTE_1548"/>
<dbReference type="Pfam" id="PF02481">
    <property type="entry name" value="DNA_processg_A"/>
    <property type="match status" value="1"/>
</dbReference>
<dbReference type="Proteomes" id="UP000215086">
    <property type="component" value="Chromosome"/>
</dbReference>
<organism evidence="2 3">
    <name type="scientific">Thermogutta terrifontis</name>
    <dbReference type="NCBI Taxonomy" id="1331910"/>
    <lineage>
        <taxon>Bacteria</taxon>
        <taxon>Pseudomonadati</taxon>
        <taxon>Planctomycetota</taxon>
        <taxon>Planctomycetia</taxon>
        <taxon>Pirellulales</taxon>
        <taxon>Thermoguttaceae</taxon>
        <taxon>Thermogutta</taxon>
    </lineage>
</organism>
<dbReference type="OrthoDB" id="273460at2"/>
<sequence>MNRSRPARDIRRPIRVERNDDAYPASVKAFFGERAPECIFLQGNPELLQRDSLGLFCSIKCPGSIILKTYDVAKALRDSGIPVIGGFHTPMEKECLALLLRGTQPIVICPARGLERIRLAREVKEGVQSGRVLLVSMFGTAHRRARAELADQRNRFVAALAARIFVSHAAPGGKTEALCREIITLGKPLFTIDAPENTNLLALGAKALTLEEVFVLGEEDSRQRERHG</sequence>
<evidence type="ECO:0000313" key="2">
    <source>
        <dbReference type="EMBL" id="ASV74150.1"/>
    </source>
</evidence>
<keyword evidence="3" id="KW-1185">Reference proteome</keyword>
<dbReference type="AlphaFoldDB" id="A0A286RDW5"/>
<dbReference type="RefSeq" id="WP_095414555.1">
    <property type="nucleotide sequence ID" value="NZ_CP018477.1"/>
</dbReference>
<evidence type="ECO:0000313" key="3">
    <source>
        <dbReference type="Proteomes" id="UP000215086"/>
    </source>
</evidence>
<evidence type="ECO:0000259" key="1">
    <source>
        <dbReference type="Pfam" id="PF02481"/>
    </source>
</evidence>
<dbReference type="Gene3D" id="3.40.50.450">
    <property type="match status" value="1"/>
</dbReference>
<gene>
    <name evidence="2" type="ORF">THTE_1548</name>
</gene>
<name>A0A286RDW5_9BACT</name>
<accession>A0A286RDW5</accession>
<dbReference type="GO" id="GO:0009294">
    <property type="term" value="P:DNA-mediated transformation"/>
    <property type="evidence" value="ECO:0007669"/>
    <property type="project" value="InterPro"/>
</dbReference>
<proteinExistence type="predicted"/>
<protein>
    <submittedName>
        <fullName evidence="2">DNA processing chain A</fullName>
    </submittedName>
</protein>
<feature type="domain" description="Smf/DprA SLOG" evidence="1">
    <location>
        <begin position="18"/>
        <end position="191"/>
    </location>
</feature>
<reference evidence="2 3" key="1">
    <citation type="journal article" name="Front. Microbiol.">
        <title>Sugar Metabolism of the First Thermophilic Planctomycete Thermogutta terrifontis: Comparative Genomic and Transcriptomic Approaches.</title>
        <authorList>
            <person name="Elcheninov A.G."/>
            <person name="Menzel P."/>
            <person name="Gudbergsdottir S.R."/>
            <person name="Slesarev A.I."/>
            <person name="Kadnikov V.V."/>
            <person name="Krogh A."/>
            <person name="Bonch-Osmolovskaya E.A."/>
            <person name="Peng X."/>
            <person name="Kublanov I.V."/>
        </authorList>
    </citation>
    <scope>NUCLEOTIDE SEQUENCE [LARGE SCALE GENOMIC DNA]</scope>
    <source>
        <strain evidence="2 3">R1</strain>
    </source>
</reference>
<dbReference type="InterPro" id="IPR057666">
    <property type="entry name" value="DrpA_SLOG"/>
</dbReference>